<keyword evidence="3" id="KW-1185">Reference proteome</keyword>
<dbReference type="EMBL" id="JBBIAA010000001">
    <property type="protein sequence ID" value="MEJ5944103.1"/>
    <property type="molecule type" value="Genomic_DNA"/>
</dbReference>
<comment type="caution">
    <text evidence="2">The sequence shown here is derived from an EMBL/GenBank/DDBJ whole genome shotgun (WGS) entry which is preliminary data.</text>
</comment>
<organism evidence="2 3">
    <name type="scientific">Pseudokineococcus basanitobsidens</name>
    <dbReference type="NCBI Taxonomy" id="1926649"/>
    <lineage>
        <taxon>Bacteria</taxon>
        <taxon>Bacillati</taxon>
        <taxon>Actinomycetota</taxon>
        <taxon>Actinomycetes</taxon>
        <taxon>Kineosporiales</taxon>
        <taxon>Kineosporiaceae</taxon>
        <taxon>Pseudokineococcus</taxon>
    </lineage>
</organism>
<feature type="chain" id="PRO_5045805983" evidence="1">
    <location>
        <begin position="28"/>
        <end position="441"/>
    </location>
</feature>
<dbReference type="InterPro" id="IPR050490">
    <property type="entry name" value="Bact_solute-bd_prot1"/>
</dbReference>
<protein>
    <submittedName>
        <fullName evidence="2">Sugar ABC transporter substrate-binding protein</fullName>
    </submittedName>
</protein>
<dbReference type="CDD" id="cd13585">
    <property type="entry name" value="PBP2_TMBP_like"/>
    <property type="match status" value="1"/>
</dbReference>
<dbReference type="SUPFAM" id="SSF53850">
    <property type="entry name" value="Periplasmic binding protein-like II"/>
    <property type="match status" value="1"/>
</dbReference>
<evidence type="ECO:0000313" key="2">
    <source>
        <dbReference type="EMBL" id="MEJ5944103.1"/>
    </source>
</evidence>
<accession>A0ABU8RGF0</accession>
<gene>
    <name evidence="2" type="ORF">WDZ17_02160</name>
</gene>
<sequence>MTSTTRRAALRGTALTAALALSLTACGGGSGSPEDVDAAVEDGGTLTVWAWEPTLEQVAEDFETANPGVTVELANVGTGNDQYTALQNAISAGSGVPDVAQVEYYALPQFALSESFADVSDLGAADLDGTFSPGPWASVQPQGEGVFGLPMDSGPMAMFYNADVFEAAGVEVPTTWDEFVEAGRALRAYDPDTYITNDTGDAGFTTSLIWQAGGQPFTADGTDVTVDLADEGSQRFADLWQTMVGEDLVAPISSWSDEWFQALSGGQVASLVTGAWMPANLMSGAPDAAGSWRVAPMPQWDEGASVTAENGGSALSVTEASEQKELAYAFLEYATTGEGAQTRVDQGAFPATVEQLESDEFLSATPDYFGGQAINEVLAQSSADVVDGFQYLPYQVYANSVFNDTVGQAYVGDETIADGLGAWQQDIVSYGEEQGFGVTAR</sequence>
<dbReference type="Pfam" id="PF01547">
    <property type="entry name" value="SBP_bac_1"/>
    <property type="match status" value="1"/>
</dbReference>
<dbReference type="PROSITE" id="PS51318">
    <property type="entry name" value="TAT"/>
    <property type="match status" value="1"/>
</dbReference>
<keyword evidence="1" id="KW-0732">Signal</keyword>
<name>A0ABU8RGF0_9ACTN</name>
<reference evidence="2 3" key="1">
    <citation type="journal article" date="2017" name="Int. J. Syst. Evol. Microbiol.">
        <title>Pseudokineococcus basanitobsidens sp. nov., isolated from volcanic rock.</title>
        <authorList>
            <person name="Lee D.W."/>
            <person name="Park M.Y."/>
            <person name="Kim J.J."/>
            <person name="Kim B.S."/>
        </authorList>
    </citation>
    <scope>NUCLEOTIDE SEQUENCE [LARGE SCALE GENOMIC DNA]</scope>
    <source>
        <strain evidence="2 3">DSM 103726</strain>
    </source>
</reference>
<dbReference type="Gene3D" id="3.40.190.10">
    <property type="entry name" value="Periplasmic binding protein-like II"/>
    <property type="match status" value="1"/>
</dbReference>
<dbReference type="RefSeq" id="WP_339573492.1">
    <property type="nucleotide sequence ID" value="NZ_JBBIAA010000001.1"/>
</dbReference>
<dbReference type="PROSITE" id="PS51257">
    <property type="entry name" value="PROKAR_LIPOPROTEIN"/>
    <property type="match status" value="1"/>
</dbReference>
<dbReference type="InterPro" id="IPR006059">
    <property type="entry name" value="SBP"/>
</dbReference>
<dbReference type="PANTHER" id="PTHR43649:SF14">
    <property type="entry name" value="BLR3389 PROTEIN"/>
    <property type="match status" value="1"/>
</dbReference>
<dbReference type="Proteomes" id="UP001387100">
    <property type="component" value="Unassembled WGS sequence"/>
</dbReference>
<proteinExistence type="predicted"/>
<evidence type="ECO:0000313" key="3">
    <source>
        <dbReference type="Proteomes" id="UP001387100"/>
    </source>
</evidence>
<dbReference type="InterPro" id="IPR006311">
    <property type="entry name" value="TAT_signal"/>
</dbReference>
<feature type="signal peptide" evidence="1">
    <location>
        <begin position="1"/>
        <end position="27"/>
    </location>
</feature>
<dbReference type="PANTHER" id="PTHR43649">
    <property type="entry name" value="ARABINOSE-BINDING PROTEIN-RELATED"/>
    <property type="match status" value="1"/>
</dbReference>
<evidence type="ECO:0000256" key="1">
    <source>
        <dbReference type="SAM" id="SignalP"/>
    </source>
</evidence>